<dbReference type="Proteomes" id="UP001597079">
    <property type="component" value="Unassembled WGS sequence"/>
</dbReference>
<evidence type="ECO:0000256" key="1">
    <source>
        <dbReference type="ARBA" id="ARBA00010759"/>
    </source>
</evidence>
<accession>A0ABW4JMZ6</accession>
<comment type="similarity">
    <text evidence="1 2">Belongs to the polypeptide deformylase family.</text>
</comment>
<organism evidence="3 4">
    <name type="scientific">Alicyclobacillus fodiniaquatilis</name>
    <dbReference type="NCBI Taxonomy" id="1661150"/>
    <lineage>
        <taxon>Bacteria</taxon>
        <taxon>Bacillati</taxon>
        <taxon>Bacillota</taxon>
        <taxon>Bacilli</taxon>
        <taxon>Bacillales</taxon>
        <taxon>Alicyclobacillaceae</taxon>
        <taxon>Alicyclobacillus</taxon>
    </lineage>
</organism>
<reference evidence="4" key="1">
    <citation type="journal article" date="2019" name="Int. J. Syst. Evol. Microbiol.">
        <title>The Global Catalogue of Microorganisms (GCM) 10K type strain sequencing project: providing services to taxonomists for standard genome sequencing and annotation.</title>
        <authorList>
            <consortium name="The Broad Institute Genomics Platform"/>
            <consortium name="The Broad Institute Genome Sequencing Center for Infectious Disease"/>
            <person name="Wu L."/>
            <person name="Ma J."/>
        </authorList>
    </citation>
    <scope>NUCLEOTIDE SEQUENCE [LARGE SCALE GENOMIC DNA]</scope>
    <source>
        <strain evidence="4">CGMCC 1.12286</strain>
    </source>
</reference>
<dbReference type="CDD" id="cd00487">
    <property type="entry name" value="Pep_deformylase"/>
    <property type="match status" value="1"/>
</dbReference>
<keyword evidence="2 3" id="KW-0378">Hydrolase</keyword>
<feature type="binding site" evidence="2">
    <location>
        <position position="130"/>
    </location>
    <ligand>
        <name>Fe cation</name>
        <dbReference type="ChEBI" id="CHEBI:24875"/>
    </ligand>
</feature>
<dbReference type="HAMAP" id="MF_00163">
    <property type="entry name" value="Pep_deformylase"/>
    <property type="match status" value="1"/>
</dbReference>
<gene>
    <name evidence="2 3" type="primary">def</name>
    <name evidence="3" type="ORF">ACFSB2_21615</name>
</gene>
<dbReference type="GO" id="GO:0042586">
    <property type="term" value="F:peptide deformylase activity"/>
    <property type="evidence" value="ECO:0007669"/>
    <property type="project" value="UniProtKB-EC"/>
</dbReference>
<keyword evidence="2" id="KW-0648">Protein biosynthesis</keyword>
<feature type="active site" evidence="2">
    <location>
        <position position="131"/>
    </location>
</feature>
<comment type="catalytic activity">
    <reaction evidence="2">
        <text>N-terminal N-formyl-L-methionyl-[peptide] + H2O = N-terminal L-methionyl-[peptide] + formate</text>
        <dbReference type="Rhea" id="RHEA:24420"/>
        <dbReference type="Rhea" id="RHEA-COMP:10639"/>
        <dbReference type="Rhea" id="RHEA-COMP:10640"/>
        <dbReference type="ChEBI" id="CHEBI:15377"/>
        <dbReference type="ChEBI" id="CHEBI:15740"/>
        <dbReference type="ChEBI" id="CHEBI:49298"/>
        <dbReference type="ChEBI" id="CHEBI:64731"/>
        <dbReference type="EC" id="3.5.1.88"/>
    </reaction>
</comment>
<feature type="binding site" evidence="2">
    <location>
        <position position="134"/>
    </location>
    <ligand>
        <name>Fe cation</name>
        <dbReference type="ChEBI" id="CHEBI:24875"/>
    </ligand>
</feature>
<dbReference type="PIRSF" id="PIRSF004749">
    <property type="entry name" value="Pep_def"/>
    <property type="match status" value="1"/>
</dbReference>
<dbReference type="PRINTS" id="PR01576">
    <property type="entry name" value="PDEFORMYLASE"/>
</dbReference>
<dbReference type="SUPFAM" id="SSF56420">
    <property type="entry name" value="Peptide deformylase"/>
    <property type="match status" value="1"/>
</dbReference>
<keyword evidence="2" id="KW-0479">Metal-binding</keyword>
<keyword evidence="4" id="KW-1185">Reference proteome</keyword>
<protein>
    <recommendedName>
        <fullName evidence="2">Peptide deformylase</fullName>
        <shortName evidence="2">PDF</shortName>
        <ecNumber evidence="2">3.5.1.88</ecNumber>
    </recommendedName>
    <alternativeName>
        <fullName evidence="2">Polypeptide deformylase</fullName>
    </alternativeName>
</protein>
<dbReference type="PANTHER" id="PTHR10458">
    <property type="entry name" value="PEPTIDE DEFORMYLASE"/>
    <property type="match status" value="1"/>
</dbReference>
<keyword evidence="2" id="KW-0408">Iron</keyword>
<name>A0ABW4JMZ6_9BACL</name>
<evidence type="ECO:0000256" key="2">
    <source>
        <dbReference type="HAMAP-Rule" id="MF_00163"/>
    </source>
</evidence>
<dbReference type="PANTHER" id="PTHR10458:SF22">
    <property type="entry name" value="PEPTIDE DEFORMYLASE"/>
    <property type="match status" value="1"/>
</dbReference>
<comment type="function">
    <text evidence="2">Removes the formyl group from the N-terminal Met of newly synthesized proteins. Requires at least a dipeptide for an efficient rate of reaction. N-terminal L-methionine is a prerequisite for activity but the enzyme has broad specificity at other positions.</text>
</comment>
<dbReference type="RefSeq" id="WP_377945182.1">
    <property type="nucleotide sequence ID" value="NZ_JBHUCX010000092.1"/>
</dbReference>
<dbReference type="NCBIfam" id="TIGR00079">
    <property type="entry name" value="pept_deformyl"/>
    <property type="match status" value="1"/>
</dbReference>
<dbReference type="EC" id="3.5.1.88" evidence="2"/>
<comment type="cofactor">
    <cofactor evidence="2">
        <name>Fe(2+)</name>
        <dbReference type="ChEBI" id="CHEBI:29033"/>
    </cofactor>
    <text evidence="2">Binds 1 Fe(2+) ion.</text>
</comment>
<feature type="binding site" evidence="2">
    <location>
        <position position="88"/>
    </location>
    <ligand>
        <name>Fe cation</name>
        <dbReference type="ChEBI" id="CHEBI:24875"/>
    </ligand>
</feature>
<evidence type="ECO:0000313" key="3">
    <source>
        <dbReference type="EMBL" id="MFD1677274.1"/>
    </source>
</evidence>
<dbReference type="NCBIfam" id="NF001159">
    <property type="entry name" value="PRK00150.1-3"/>
    <property type="match status" value="1"/>
</dbReference>
<dbReference type="InterPro" id="IPR023635">
    <property type="entry name" value="Peptide_deformylase"/>
</dbReference>
<dbReference type="EMBL" id="JBHUCX010000092">
    <property type="protein sequence ID" value="MFD1677274.1"/>
    <property type="molecule type" value="Genomic_DNA"/>
</dbReference>
<dbReference type="Gene3D" id="3.90.45.10">
    <property type="entry name" value="Peptide deformylase"/>
    <property type="match status" value="1"/>
</dbReference>
<dbReference type="Pfam" id="PF01327">
    <property type="entry name" value="Pep_deformylase"/>
    <property type="match status" value="1"/>
</dbReference>
<evidence type="ECO:0000313" key="4">
    <source>
        <dbReference type="Proteomes" id="UP001597079"/>
    </source>
</evidence>
<dbReference type="InterPro" id="IPR036821">
    <property type="entry name" value="Peptide_deformylase_sf"/>
</dbReference>
<sequence>MAIRIIRVGEDPVLRQKAKEVTKFTPAIAKLLNDMAETMRDADGVGLAGNQIGILKRLIVMDVGQGVIELVNPVILEKRGTQYGSEGCLSLPGLSGKVSRAEYVRIRAQDRHGESFELEGRELLARCIQHEIDHLDGILFTDYLQPHEIERAVAAEERS</sequence>
<proteinExistence type="inferred from homology"/>
<comment type="caution">
    <text evidence="3">The sequence shown here is derived from an EMBL/GenBank/DDBJ whole genome shotgun (WGS) entry which is preliminary data.</text>
</comment>